<evidence type="ECO:0000256" key="2">
    <source>
        <dbReference type="SAM" id="Phobius"/>
    </source>
</evidence>
<keyword evidence="2" id="KW-0472">Membrane</keyword>
<feature type="compositionally biased region" description="Low complexity" evidence="1">
    <location>
        <begin position="389"/>
        <end position="398"/>
    </location>
</feature>
<dbReference type="EMBL" id="JARJCM010000333">
    <property type="protein sequence ID" value="KAJ7018591.1"/>
    <property type="molecule type" value="Genomic_DNA"/>
</dbReference>
<gene>
    <name evidence="3" type="ORF">C8F04DRAFT_1198807</name>
</gene>
<proteinExistence type="predicted"/>
<dbReference type="Proteomes" id="UP001218188">
    <property type="component" value="Unassembled WGS sequence"/>
</dbReference>
<name>A0AAD6WP64_9AGAR</name>
<evidence type="ECO:0000313" key="3">
    <source>
        <dbReference type="EMBL" id="KAJ7018591.1"/>
    </source>
</evidence>
<keyword evidence="2" id="KW-0812">Transmembrane</keyword>
<keyword evidence="2" id="KW-1133">Transmembrane helix</keyword>
<feature type="compositionally biased region" description="Basic residues" evidence="1">
    <location>
        <begin position="368"/>
        <end position="381"/>
    </location>
</feature>
<feature type="region of interest" description="Disordered" evidence="1">
    <location>
        <begin position="365"/>
        <end position="401"/>
    </location>
</feature>
<organism evidence="3 4">
    <name type="scientific">Mycena alexandri</name>
    <dbReference type="NCBI Taxonomy" id="1745969"/>
    <lineage>
        <taxon>Eukaryota</taxon>
        <taxon>Fungi</taxon>
        <taxon>Dikarya</taxon>
        <taxon>Basidiomycota</taxon>
        <taxon>Agaricomycotina</taxon>
        <taxon>Agaricomycetes</taxon>
        <taxon>Agaricomycetidae</taxon>
        <taxon>Agaricales</taxon>
        <taxon>Marasmiineae</taxon>
        <taxon>Mycenaceae</taxon>
        <taxon>Mycena</taxon>
    </lineage>
</organism>
<accession>A0AAD6WP64</accession>
<keyword evidence="4" id="KW-1185">Reference proteome</keyword>
<comment type="caution">
    <text evidence="3">The sequence shown here is derived from an EMBL/GenBank/DDBJ whole genome shotgun (WGS) entry which is preliminary data.</text>
</comment>
<evidence type="ECO:0000256" key="1">
    <source>
        <dbReference type="SAM" id="MobiDB-lite"/>
    </source>
</evidence>
<feature type="transmembrane region" description="Helical" evidence="2">
    <location>
        <begin position="322"/>
        <end position="344"/>
    </location>
</feature>
<sequence>MLVLPRYGEDPASAELLCKSDTISACTVRHVFEAFKEATLGILGKDKRTINDVQILSFRPNTGGVGFGRPMASESYMAMLVFGNEPPNGCCVTAHVDQSHRVSVRSYLHTPPHQSVVAQTTPMADASTHSQMLSLSVSGLARAAGWGCDSDNDNEAELTKARVWPAMAMFLPSLLADGSFRRKRWRVGSTAPPWHPLANRAIHLRAAPRSDLTRRARRARRAARQVAAWTAGAPAAQPCDAERRRRGGAVAAGADAAYAILVCGVVVASPVNGGKRHKHSPTPKEGHVWGSAEKSYELCVGVANHITTIAMLYSETYTLKHYAVFLCYCIFTASIMHVTSLFAYPTDPHGAYKMHGRAQGDGDCLAQRRARARSPVRHPNHLLRDRVGRQQPRQQQQQHYRAVGAPLSIDAPCLRTRSSASLFVYIPSKFTSLYGCPILLPSPLRSRFRRALLNQDPTAMLHPYPRPLVSPSPSSSFYAPFLPLPSRSVLAFPVAYPPARCRHLIHILSRAAHRAACHATAFVQVHKSRSKAALQRRDATRTTLWRASCNVLQCTYMVRRHHVPSAQTRRDAGCRPRATPKVLLAEVWRAEFVQARTRSCAARYLCIRTVYLRTFGCGYRARTVCAEFPRCRIRSAARVAWARERQRADSFLRMVLPVSRGLGSVSPRAFGPALPSPHPYAYTLPCFEIIRLEQSCSHSGSLQFLTLKSWLSDWIDCDCLDHQPSQFGANSHRFGLTSTKALTPFPSLGPPLHDLKYSFLPTDELAYHRRRRPSFTASTFQDHLTDITLTQTMVKLLTDSSLLIFVWYFKLPQLQLPALIPANRNRLTASHRRCAGAIFKSDLLGIIVGILMSFASSSSASTHFNASSALTKFLSKPSLAPTRQMIVEIDLKFCFKPSSASLSGEIDLASQFFDSRFSLGPLPYFNGLGLQGLLPQISITSNYNVSTPNSYRLDVYIRKLEDLLPSKLPQYEFSWLFKSAATYTTEFQLVQTNVSLIPNVATLKDYRQFASPRNFFSFKILPSSSVRHPNLVSSSIFGFNSDDEFSPGPGRGIYILIPFSFETFNPSTPTDLTDIPPKFWLDWTAEIIGNLGGRLTVSFYFKCIVAKSHFNRTTSSTSYRLAHINVIQPSVSSPRSYFAILFEFNAQCAFPGLKPTCQGLMERLGDERMRDIPPMAFCSIDLSTCIPSLINLFSTALDYCCIWQEMYTGTTAQFKKVKVSVSLSVVILIQCSKIAWGIKDTSSMERGA</sequence>
<evidence type="ECO:0000313" key="4">
    <source>
        <dbReference type="Proteomes" id="UP001218188"/>
    </source>
</evidence>
<reference evidence="3" key="1">
    <citation type="submission" date="2023-03" db="EMBL/GenBank/DDBJ databases">
        <title>Massive genome expansion in bonnet fungi (Mycena s.s.) driven by repeated elements and novel gene families across ecological guilds.</title>
        <authorList>
            <consortium name="Lawrence Berkeley National Laboratory"/>
            <person name="Harder C.B."/>
            <person name="Miyauchi S."/>
            <person name="Viragh M."/>
            <person name="Kuo A."/>
            <person name="Thoen E."/>
            <person name="Andreopoulos B."/>
            <person name="Lu D."/>
            <person name="Skrede I."/>
            <person name="Drula E."/>
            <person name="Henrissat B."/>
            <person name="Morin E."/>
            <person name="Kohler A."/>
            <person name="Barry K."/>
            <person name="LaButti K."/>
            <person name="Morin E."/>
            <person name="Salamov A."/>
            <person name="Lipzen A."/>
            <person name="Mereny Z."/>
            <person name="Hegedus B."/>
            <person name="Baldrian P."/>
            <person name="Stursova M."/>
            <person name="Weitz H."/>
            <person name="Taylor A."/>
            <person name="Grigoriev I.V."/>
            <person name="Nagy L.G."/>
            <person name="Martin F."/>
            <person name="Kauserud H."/>
        </authorList>
    </citation>
    <scope>NUCLEOTIDE SEQUENCE</scope>
    <source>
        <strain evidence="3">CBHHK200</strain>
    </source>
</reference>
<protein>
    <submittedName>
        <fullName evidence="3">Uncharacterized protein</fullName>
    </submittedName>
</protein>
<dbReference type="AlphaFoldDB" id="A0AAD6WP64"/>